<feature type="compositionally biased region" description="Basic and acidic residues" evidence="1">
    <location>
        <begin position="100"/>
        <end position="122"/>
    </location>
</feature>
<sequence>MQITTRLPFKKASPYRFPIVYRKKVSSSQTHSSSNVCICFFNQPDGIPIISKHVPWKKHAREGHVAVLPNVAGLQRSHGRNCEREAHRLSLRKLCRSRRADAAAGMRKDPERSDGSRQDRTPSPHRRFHSLKSRMCVRAFGGLPTELIMCIV</sequence>
<accession>A0ABD1EQ47</accession>
<comment type="caution">
    <text evidence="2">The sequence shown here is derived from an EMBL/GenBank/DDBJ whole genome shotgun (WGS) entry which is preliminary data.</text>
</comment>
<proteinExistence type="predicted"/>
<name>A0ABD1EQ47_HYPHA</name>
<organism evidence="2 3">
    <name type="scientific">Hypothenemus hampei</name>
    <name type="common">Coffee berry borer</name>
    <dbReference type="NCBI Taxonomy" id="57062"/>
    <lineage>
        <taxon>Eukaryota</taxon>
        <taxon>Metazoa</taxon>
        <taxon>Ecdysozoa</taxon>
        <taxon>Arthropoda</taxon>
        <taxon>Hexapoda</taxon>
        <taxon>Insecta</taxon>
        <taxon>Pterygota</taxon>
        <taxon>Neoptera</taxon>
        <taxon>Endopterygota</taxon>
        <taxon>Coleoptera</taxon>
        <taxon>Polyphaga</taxon>
        <taxon>Cucujiformia</taxon>
        <taxon>Curculionidae</taxon>
        <taxon>Scolytinae</taxon>
        <taxon>Hypothenemus</taxon>
    </lineage>
</organism>
<dbReference type="Proteomes" id="UP001566132">
    <property type="component" value="Unassembled WGS sequence"/>
</dbReference>
<dbReference type="EMBL" id="JBDJPC010000006">
    <property type="protein sequence ID" value="KAL1497610.1"/>
    <property type="molecule type" value="Genomic_DNA"/>
</dbReference>
<evidence type="ECO:0000313" key="2">
    <source>
        <dbReference type="EMBL" id="KAL1497610.1"/>
    </source>
</evidence>
<protein>
    <submittedName>
        <fullName evidence="2">Uncharacterized protein</fullName>
    </submittedName>
</protein>
<evidence type="ECO:0000313" key="3">
    <source>
        <dbReference type="Proteomes" id="UP001566132"/>
    </source>
</evidence>
<evidence type="ECO:0000256" key="1">
    <source>
        <dbReference type="SAM" id="MobiDB-lite"/>
    </source>
</evidence>
<gene>
    <name evidence="2" type="ORF">ABEB36_008540</name>
</gene>
<dbReference type="AlphaFoldDB" id="A0ABD1EQ47"/>
<reference evidence="2 3" key="1">
    <citation type="submission" date="2024-05" db="EMBL/GenBank/DDBJ databases">
        <title>Genetic variation in Jamaican populations of the coffee berry borer (Hypothenemus hampei).</title>
        <authorList>
            <person name="Errbii M."/>
            <person name="Myrie A."/>
        </authorList>
    </citation>
    <scope>NUCLEOTIDE SEQUENCE [LARGE SCALE GENOMIC DNA]</scope>
    <source>
        <strain evidence="2">JA-Hopewell-2020-01-JO</strain>
        <tissue evidence="2">Whole body</tissue>
    </source>
</reference>
<keyword evidence="3" id="KW-1185">Reference proteome</keyword>
<feature type="region of interest" description="Disordered" evidence="1">
    <location>
        <begin position="100"/>
        <end position="128"/>
    </location>
</feature>